<comment type="caution">
    <text evidence="3">The sequence shown here is derived from an EMBL/GenBank/DDBJ whole genome shotgun (WGS) entry which is preliminary data.</text>
</comment>
<proteinExistence type="predicted"/>
<dbReference type="AlphaFoldDB" id="X1CQ72"/>
<protein>
    <submittedName>
        <fullName evidence="3">Uncharacterized protein</fullName>
    </submittedName>
</protein>
<feature type="non-terminal residue" evidence="3">
    <location>
        <position position="1"/>
    </location>
</feature>
<keyword evidence="1" id="KW-0853">WD repeat</keyword>
<dbReference type="InterPro" id="IPR011047">
    <property type="entry name" value="Quinoprotein_ADH-like_sf"/>
</dbReference>
<name>X1CQ72_9ZZZZ</name>
<accession>X1CQ72</accession>
<dbReference type="EMBL" id="BART01016805">
    <property type="protein sequence ID" value="GAG86416.1"/>
    <property type="molecule type" value="Genomic_DNA"/>
</dbReference>
<dbReference type="InterPro" id="IPR019775">
    <property type="entry name" value="WD40_repeat_CS"/>
</dbReference>
<dbReference type="SMART" id="SM00320">
    <property type="entry name" value="WD40"/>
    <property type="match status" value="1"/>
</dbReference>
<dbReference type="PROSITE" id="PS00678">
    <property type="entry name" value="WD_REPEATS_1"/>
    <property type="match status" value="1"/>
</dbReference>
<sequence>WYRKTIRYFNYLYKKSKTQTHEVKITSISFTLEELSEKLNLDLKYLDAWLHMALECGLFEIDDSAERSAKTAPHVYDLYVDPNNMFYLGSTTFGFYGINFFLETLLENFKTGKLEDFLSVPSELYKEGQQMSAVTGKTVEGLFSKFCKEEKKCVQKGGTVLEVGFSPDGKYIVSGSNDKTIKIWDILQQP</sequence>
<dbReference type="SUPFAM" id="SSF50978">
    <property type="entry name" value="WD40 repeat-like"/>
    <property type="match status" value="1"/>
</dbReference>
<dbReference type="SUPFAM" id="SSF50998">
    <property type="entry name" value="Quinoprotein alcohol dehydrogenase-like"/>
    <property type="match status" value="1"/>
</dbReference>
<dbReference type="InterPro" id="IPR015943">
    <property type="entry name" value="WD40/YVTN_repeat-like_dom_sf"/>
</dbReference>
<dbReference type="Pfam" id="PF00400">
    <property type="entry name" value="WD40"/>
    <property type="match status" value="1"/>
</dbReference>
<dbReference type="Gene3D" id="2.130.10.10">
    <property type="entry name" value="YVTN repeat-like/Quinoprotein amine dehydrogenase"/>
    <property type="match status" value="1"/>
</dbReference>
<dbReference type="PROSITE" id="PS50082">
    <property type="entry name" value="WD_REPEATS_2"/>
    <property type="match status" value="1"/>
</dbReference>
<keyword evidence="2" id="KW-0677">Repeat</keyword>
<dbReference type="InterPro" id="IPR036322">
    <property type="entry name" value="WD40_repeat_dom_sf"/>
</dbReference>
<evidence type="ECO:0000256" key="2">
    <source>
        <dbReference type="ARBA" id="ARBA00022737"/>
    </source>
</evidence>
<gene>
    <name evidence="3" type="ORF">S01H4_32205</name>
</gene>
<reference evidence="3" key="1">
    <citation type="journal article" date="2014" name="Front. Microbiol.">
        <title>High frequency of phylogenetically diverse reductive dehalogenase-homologous genes in deep subseafloor sedimentary metagenomes.</title>
        <authorList>
            <person name="Kawai M."/>
            <person name="Futagami T."/>
            <person name="Toyoda A."/>
            <person name="Takaki Y."/>
            <person name="Nishi S."/>
            <person name="Hori S."/>
            <person name="Arai W."/>
            <person name="Tsubouchi T."/>
            <person name="Morono Y."/>
            <person name="Uchiyama I."/>
            <person name="Ito T."/>
            <person name="Fujiyama A."/>
            <person name="Inagaki F."/>
            <person name="Takami H."/>
        </authorList>
    </citation>
    <scope>NUCLEOTIDE SEQUENCE</scope>
    <source>
        <strain evidence="3">Expedition CK06-06</strain>
    </source>
</reference>
<organism evidence="3">
    <name type="scientific">marine sediment metagenome</name>
    <dbReference type="NCBI Taxonomy" id="412755"/>
    <lineage>
        <taxon>unclassified sequences</taxon>
        <taxon>metagenomes</taxon>
        <taxon>ecological metagenomes</taxon>
    </lineage>
</organism>
<evidence type="ECO:0000313" key="3">
    <source>
        <dbReference type="EMBL" id="GAG86416.1"/>
    </source>
</evidence>
<evidence type="ECO:0000256" key="1">
    <source>
        <dbReference type="ARBA" id="ARBA00022574"/>
    </source>
</evidence>
<dbReference type="InterPro" id="IPR001680">
    <property type="entry name" value="WD40_rpt"/>
</dbReference>
<dbReference type="PROSITE" id="PS50294">
    <property type="entry name" value="WD_REPEATS_REGION"/>
    <property type="match status" value="1"/>
</dbReference>